<keyword evidence="2" id="KW-1185">Reference proteome</keyword>
<gene>
    <name evidence="1" type="ORF">BDR25DRAFT_355448</name>
</gene>
<reference evidence="1" key="1">
    <citation type="journal article" date="2020" name="Stud. Mycol.">
        <title>101 Dothideomycetes genomes: a test case for predicting lifestyles and emergence of pathogens.</title>
        <authorList>
            <person name="Haridas S."/>
            <person name="Albert R."/>
            <person name="Binder M."/>
            <person name="Bloem J."/>
            <person name="Labutti K."/>
            <person name="Salamov A."/>
            <person name="Andreopoulos B."/>
            <person name="Baker S."/>
            <person name="Barry K."/>
            <person name="Bills G."/>
            <person name="Bluhm B."/>
            <person name="Cannon C."/>
            <person name="Castanera R."/>
            <person name="Culley D."/>
            <person name="Daum C."/>
            <person name="Ezra D."/>
            <person name="Gonzalez J."/>
            <person name="Henrissat B."/>
            <person name="Kuo A."/>
            <person name="Liang C."/>
            <person name="Lipzen A."/>
            <person name="Lutzoni F."/>
            <person name="Magnuson J."/>
            <person name="Mondo S."/>
            <person name="Nolan M."/>
            <person name="Ohm R."/>
            <person name="Pangilinan J."/>
            <person name="Park H.-J."/>
            <person name="Ramirez L."/>
            <person name="Alfaro M."/>
            <person name="Sun H."/>
            <person name="Tritt A."/>
            <person name="Yoshinaga Y."/>
            <person name="Zwiers L.-H."/>
            <person name="Turgeon B."/>
            <person name="Goodwin S."/>
            <person name="Spatafora J."/>
            <person name="Crous P."/>
            <person name="Grigoriev I."/>
        </authorList>
    </citation>
    <scope>NUCLEOTIDE SEQUENCE</scope>
    <source>
        <strain evidence="1">ATCC 200398</strain>
    </source>
</reference>
<name>A0ACB6QUR8_9PLEO</name>
<dbReference type="EMBL" id="MU003508">
    <property type="protein sequence ID" value="KAF2470333.1"/>
    <property type="molecule type" value="Genomic_DNA"/>
</dbReference>
<evidence type="ECO:0000313" key="1">
    <source>
        <dbReference type="EMBL" id="KAF2470333.1"/>
    </source>
</evidence>
<proteinExistence type="predicted"/>
<accession>A0ACB6QUR8</accession>
<protein>
    <submittedName>
        <fullName evidence="1">Uncharacterized protein</fullName>
    </submittedName>
</protein>
<sequence>MEKWVSLVVSLHQLLAVGPSVRAWDHYREDQNERQAIAVCKPCKFNPKIENIEAGGNYRLYYIKRVGVVLRNNGDGTARKRARIYQKILTHVVALPDVSKMKGILPAGRWLAKTPSLETFRLKPRPKDYHRRMHRSKVGTTNTGPHESHLEHSIKANPLYTCCSLGSESSTFQGEVEKEKDPNYSLDEMNIGVRGSDVRFRDTGSYTHLISSRPPSCKPIFDIRAIHMTRGQYPAHTESSQAFNRPHVCRLQITCIFKRIRLSLKKLQAPFKLGTSTPHPQLKIELRYGLNARATKTVQRGPPCVEHTDVKLLSITPFRTRGLTTTSQAAALVIPADITVCSVRLKSDNSETAFFYEHASLRTIILAFPRIYAPFNFCSCRYFGKGMRMTHMYMQGLSFWKIGCDDGLKGCTKEINIRRGGNNSVPGIVVDPIALLSTYQIDCVDYRLRLRLEWDGHTVMASSQLDEVLASSHMAALIDYRCIDPRVWLLEPRHRRRFPIQQNLDATRLNTVGIFNHDFVDFDIGWGLESDPPHRESFDGIDEQLSAEAIPRRWRLTNDILCNKESLTCTMRAGKVLVPYFDVEFAGKWIYFGVEDDASADVHMGPNVIAGVSHISIWRRAYLLIRWYVEAVIGEKQRGDDISYQDGKEAQGNTGSKRPIIRTKTRDVTQVSEQKIHDSFAVATTRPPIHTLTRVFNLIGNDFDIHGAGCVHETKRGEEGLLIAVRWLSRLSIDRSDVGRPSLVVVSMGLGSVNVGFRFRMPSHTAPSDEAQLSHTSLLFSPVKTPQHHRDNTARVYRGDLLPRDECSASRWAPLRPWWKGGAPATGTTSILPEAFSAPLSSTVLYLDMTSCITRLTAAQPSLSRLWMPIRTTLASPPNMHRSFKSLNAGRRTCFQFKIDERALRVPVGQGSVPASWWIGDPALTRLFIRLPRNIAAPGEVDVPVWGSANWTRTNHDRPRTDRLRIAISFPASLGCEKRLPSTTVRKAFVVAAASKPASTFCGLYRSRILTIRKRPEDGIVPESGVVPLPCYSRVTCENHGDLSGSPSFHLRPSENERVFGPPPLRYPAPRQNVLTARAHAQQPSFGTYAGFQMKQLVFDKILWYWEQLVTLAPDVFQIVLSLATALPLLHHQFMPVLHKSKPICHDTDSKPTPAYGDPNQYQPEFRDSALTTTIFPPAELTVWPAPSNNSQSSLLGGSPGFCTPSILGMMDAPTRKRNNRSSTPFLTSGTDQASTKAGTRPPTNIEGSPIPQDSFQFQLQSSLSAPSHISIDNPSTSHRHLNRGPHPLSRSRLPKTKTLVDHLFVASLQPAGYEPSPQSSHPTALSIFSVVTI</sequence>
<dbReference type="Proteomes" id="UP000799755">
    <property type="component" value="Unassembled WGS sequence"/>
</dbReference>
<organism evidence="1 2">
    <name type="scientific">Lindgomyces ingoldianus</name>
    <dbReference type="NCBI Taxonomy" id="673940"/>
    <lineage>
        <taxon>Eukaryota</taxon>
        <taxon>Fungi</taxon>
        <taxon>Dikarya</taxon>
        <taxon>Ascomycota</taxon>
        <taxon>Pezizomycotina</taxon>
        <taxon>Dothideomycetes</taxon>
        <taxon>Pleosporomycetidae</taxon>
        <taxon>Pleosporales</taxon>
        <taxon>Lindgomycetaceae</taxon>
        <taxon>Lindgomyces</taxon>
    </lineage>
</organism>
<comment type="caution">
    <text evidence="1">The sequence shown here is derived from an EMBL/GenBank/DDBJ whole genome shotgun (WGS) entry which is preliminary data.</text>
</comment>
<evidence type="ECO:0000313" key="2">
    <source>
        <dbReference type="Proteomes" id="UP000799755"/>
    </source>
</evidence>